<gene>
    <name evidence="2" type="ORF">F7731_26055</name>
</gene>
<evidence type="ECO:0000313" key="2">
    <source>
        <dbReference type="EMBL" id="KAB2328080.1"/>
    </source>
</evidence>
<dbReference type="Proteomes" id="UP000481030">
    <property type="component" value="Unassembled WGS sequence"/>
</dbReference>
<dbReference type="AlphaFoldDB" id="A0A6L3V3E1"/>
<organism evidence="2 3">
    <name type="scientific">Cytobacillus depressus</name>
    <dbReference type="NCBI Taxonomy" id="1602942"/>
    <lineage>
        <taxon>Bacteria</taxon>
        <taxon>Bacillati</taxon>
        <taxon>Bacillota</taxon>
        <taxon>Bacilli</taxon>
        <taxon>Bacillales</taxon>
        <taxon>Bacillaceae</taxon>
        <taxon>Cytobacillus</taxon>
    </lineage>
</organism>
<dbReference type="EMBL" id="WBOS01000034">
    <property type="protein sequence ID" value="KAB2328080.1"/>
    <property type="molecule type" value="Genomic_DNA"/>
</dbReference>
<proteinExistence type="predicted"/>
<evidence type="ECO:0000313" key="3">
    <source>
        <dbReference type="Proteomes" id="UP000481030"/>
    </source>
</evidence>
<protein>
    <submittedName>
        <fullName evidence="2">Uncharacterized protein</fullName>
    </submittedName>
</protein>
<accession>A0A6L3V3E1</accession>
<reference evidence="2 3" key="1">
    <citation type="journal article" date="2016" name="Antonie Van Leeuwenhoek">
        <title>Bacillus depressus sp. nov., isolated from soil of a sunflower field.</title>
        <authorList>
            <person name="Wei X."/>
            <person name="Xin D."/>
            <person name="Xin Y."/>
            <person name="Zhang H."/>
            <person name="Wang T."/>
            <person name="Zhang J."/>
        </authorList>
    </citation>
    <scope>NUCLEOTIDE SEQUENCE [LARGE SCALE GENOMIC DNA]</scope>
    <source>
        <strain evidence="2 3">BZ1</strain>
    </source>
</reference>
<keyword evidence="1" id="KW-1133">Transmembrane helix</keyword>
<comment type="caution">
    <text evidence="2">The sequence shown here is derived from an EMBL/GenBank/DDBJ whole genome shotgun (WGS) entry which is preliminary data.</text>
</comment>
<keyword evidence="1" id="KW-0812">Transmembrane</keyword>
<keyword evidence="3" id="KW-1185">Reference proteome</keyword>
<feature type="transmembrane region" description="Helical" evidence="1">
    <location>
        <begin position="43"/>
        <end position="64"/>
    </location>
</feature>
<dbReference type="RefSeq" id="WP_151537652.1">
    <property type="nucleotide sequence ID" value="NZ_WBOS01000034.1"/>
</dbReference>
<evidence type="ECO:0000256" key="1">
    <source>
        <dbReference type="SAM" id="Phobius"/>
    </source>
</evidence>
<feature type="transmembrane region" description="Helical" evidence="1">
    <location>
        <begin position="114"/>
        <end position="132"/>
    </location>
</feature>
<name>A0A6L3V3E1_9BACI</name>
<keyword evidence="1" id="KW-0472">Membrane</keyword>
<sequence>MKRLVTVVLSVALFASIFSWIFYVPVSLREPNVYYSGFLETFIFVIIYAGPIYLLAGLPLSIFIDKLIEKSNRKSKWAKCFLGLGLYSLFGIFVGVIFLFLFIGNIYSQENFTVSIYGIIASNVYYHLLILVSKISKK</sequence>
<feature type="transmembrane region" description="Helical" evidence="1">
    <location>
        <begin position="84"/>
        <end position="108"/>
    </location>
</feature>
<dbReference type="OrthoDB" id="2622664at2"/>